<organism evidence="2 3">
    <name type="scientific">Shewanella violacea (strain JCM 10179 / CIP 106290 / LMG 19151 / DSS12)</name>
    <dbReference type="NCBI Taxonomy" id="637905"/>
    <lineage>
        <taxon>Bacteria</taxon>
        <taxon>Pseudomonadati</taxon>
        <taxon>Pseudomonadota</taxon>
        <taxon>Gammaproteobacteria</taxon>
        <taxon>Alteromonadales</taxon>
        <taxon>Shewanellaceae</taxon>
        <taxon>Shewanella</taxon>
    </lineage>
</organism>
<evidence type="ECO:0000313" key="3">
    <source>
        <dbReference type="Proteomes" id="UP000002350"/>
    </source>
</evidence>
<dbReference type="Gene3D" id="1.10.3210.10">
    <property type="entry name" value="Hypothetical protein af1432"/>
    <property type="match status" value="1"/>
</dbReference>
<dbReference type="InterPro" id="IPR013976">
    <property type="entry name" value="HDOD"/>
</dbReference>
<dbReference type="PROSITE" id="PS51833">
    <property type="entry name" value="HDOD"/>
    <property type="match status" value="1"/>
</dbReference>
<sequence>MSLVIKEIMGAQMSTEHELLVRLLKKLKADSLVLPTLPEVAMRVQEVVSRPDSSPKQVAEVIGQDAAISARMIKVANSALYSRGVKAENINSAVTRIGLTQIKTIATSVAMEQLFISTNEMVWEVMDEVWCSSIEVTSAACAMLQIYNKSHKGSGLSFDTLTLAGLVHNIGALPVLTEAEAQPELFTSIDQLRGLVRKMQGPIGRAVLKSWDFAPEVMEVVERWSDLSYLPDNVSYMDFVRAAAFYTGELRSGADLGERLNVFVQRGLPVSPDELASDEFLEKYHSIKLSYD</sequence>
<proteinExistence type="predicted"/>
<feature type="domain" description="HDOD" evidence="1">
    <location>
        <begin position="34"/>
        <end position="227"/>
    </location>
</feature>
<dbReference type="HOGENOM" id="CLU_048246_1_0_6"/>
<dbReference type="PANTHER" id="PTHR33525:SF3">
    <property type="entry name" value="RIBONUCLEASE Y"/>
    <property type="match status" value="1"/>
</dbReference>
<dbReference type="InterPro" id="IPR052340">
    <property type="entry name" value="RNase_Y/CdgJ"/>
</dbReference>
<dbReference type="SUPFAM" id="SSF109604">
    <property type="entry name" value="HD-domain/PDEase-like"/>
    <property type="match status" value="1"/>
</dbReference>
<name>D4ZB06_SHEVD</name>
<gene>
    <name evidence="2" type="ordered locus">SVI_3230</name>
</gene>
<dbReference type="STRING" id="637905.SVI_3230"/>
<dbReference type="EMBL" id="AP011177">
    <property type="protein sequence ID" value="BAJ03201.1"/>
    <property type="molecule type" value="Genomic_DNA"/>
</dbReference>
<dbReference type="AlphaFoldDB" id="D4ZB06"/>
<keyword evidence="3" id="KW-1185">Reference proteome</keyword>
<dbReference type="KEGG" id="svo:SVI_3230"/>
<evidence type="ECO:0000313" key="2">
    <source>
        <dbReference type="EMBL" id="BAJ03201.1"/>
    </source>
</evidence>
<accession>D4ZB06</accession>
<protein>
    <recommendedName>
        <fullName evidence="1">HDOD domain-containing protein</fullName>
    </recommendedName>
</protein>
<reference evidence="3" key="1">
    <citation type="journal article" date="2010" name="Mol. Biosyst.">
        <title>Complete genome sequence and comparative analysis of Shewanella violacea, a psychrophilic and piezophilic bacterium from deep sea floor sediments.</title>
        <authorList>
            <person name="Aono E."/>
            <person name="Baba T."/>
            <person name="Ara T."/>
            <person name="Nishi T."/>
            <person name="Nakamichi T."/>
            <person name="Inamoto E."/>
            <person name="Toyonaga H."/>
            <person name="Hasegawa M."/>
            <person name="Takai Y."/>
            <person name="Okumura Y."/>
            <person name="Baba M."/>
            <person name="Tomita M."/>
            <person name="Kato C."/>
            <person name="Oshima T."/>
            <person name="Nakasone K."/>
            <person name="Mori H."/>
        </authorList>
    </citation>
    <scope>NUCLEOTIDE SEQUENCE [LARGE SCALE GENOMIC DNA]</scope>
    <source>
        <strain evidence="3">JCM 10179 / CIP 106290 / LMG 19151 / DSS12</strain>
    </source>
</reference>
<dbReference type="Pfam" id="PF08668">
    <property type="entry name" value="HDOD"/>
    <property type="match status" value="1"/>
</dbReference>
<dbReference type="eggNOG" id="COG1639">
    <property type="taxonomic scope" value="Bacteria"/>
</dbReference>
<evidence type="ECO:0000259" key="1">
    <source>
        <dbReference type="PROSITE" id="PS51833"/>
    </source>
</evidence>
<dbReference type="Proteomes" id="UP000002350">
    <property type="component" value="Chromosome"/>
</dbReference>
<dbReference type="PANTHER" id="PTHR33525">
    <property type="match status" value="1"/>
</dbReference>